<keyword evidence="3" id="KW-1185">Reference proteome</keyword>
<proteinExistence type="predicted"/>
<evidence type="ECO:0000313" key="2">
    <source>
        <dbReference type="EMBL" id="KNE64320.1"/>
    </source>
</evidence>
<dbReference type="Proteomes" id="UP000054350">
    <property type="component" value="Unassembled WGS sequence"/>
</dbReference>
<feature type="compositionally biased region" description="Low complexity" evidence="1">
    <location>
        <begin position="88"/>
        <end position="100"/>
    </location>
</feature>
<evidence type="ECO:0000256" key="1">
    <source>
        <dbReference type="SAM" id="MobiDB-lite"/>
    </source>
</evidence>
<dbReference type="VEuPathDB" id="FungiDB:AMAG_09347"/>
<feature type="compositionally biased region" description="Pro residues" evidence="1">
    <location>
        <begin position="16"/>
        <end position="25"/>
    </location>
</feature>
<evidence type="ECO:0000313" key="3">
    <source>
        <dbReference type="Proteomes" id="UP000054350"/>
    </source>
</evidence>
<feature type="region of interest" description="Disordered" evidence="1">
    <location>
        <begin position="73"/>
        <end position="175"/>
    </location>
</feature>
<reference evidence="3" key="2">
    <citation type="submission" date="2009-11" db="EMBL/GenBank/DDBJ databases">
        <title>The Genome Sequence of Allomyces macrogynus strain ATCC 38327.</title>
        <authorList>
            <consortium name="The Broad Institute Genome Sequencing Platform"/>
            <person name="Russ C."/>
            <person name="Cuomo C."/>
            <person name="Shea T."/>
            <person name="Young S.K."/>
            <person name="Zeng Q."/>
            <person name="Koehrsen M."/>
            <person name="Haas B."/>
            <person name="Borodovsky M."/>
            <person name="Guigo R."/>
            <person name="Alvarado L."/>
            <person name="Berlin A."/>
            <person name="Borenstein D."/>
            <person name="Chen Z."/>
            <person name="Engels R."/>
            <person name="Freedman E."/>
            <person name="Gellesch M."/>
            <person name="Goldberg J."/>
            <person name="Griggs A."/>
            <person name="Gujja S."/>
            <person name="Heiman D."/>
            <person name="Hepburn T."/>
            <person name="Howarth C."/>
            <person name="Jen D."/>
            <person name="Larson L."/>
            <person name="Lewis B."/>
            <person name="Mehta T."/>
            <person name="Park D."/>
            <person name="Pearson M."/>
            <person name="Roberts A."/>
            <person name="Saif S."/>
            <person name="Shenoy N."/>
            <person name="Sisk P."/>
            <person name="Stolte C."/>
            <person name="Sykes S."/>
            <person name="Walk T."/>
            <person name="White J."/>
            <person name="Yandava C."/>
            <person name="Burger G."/>
            <person name="Gray M.W."/>
            <person name="Holland P.W.H."/>
            <person name="King N."/>
            <person name="Lang F.B.F."/>
            <person name="Roger A.J."/>
            <person name="Ruiz-Trillo I."/>
            <person name="Lander E."/>
            <person name="Nusbaum C."/>
        </authorList>
    </citation>
    <scope>NUCLEOTIDE SEQUENCE [LARGE SCALE GENOMIC DNA]</scope>
    <source>
        <strain evidence="3">ATCC 38327</strain>
    </source>
</reference>
<organism evidence="2 3">
    <name type="scientific">Allomyces macrogynus (strain ATCC 38327)</name>
    <name type="common">Allomyces javanicus var. macrogynus</name>
    <dbReference type="NCBI Taxonomy" id="578462"/>
    <lineage>
        <taxon>Eukaryota</taxon>
        <taxon>Fungi</taxon>
        <taxon>Fungi incertae sedis</taxon>
        <taxon>Blastocladiomycota</taxon>
        <taxon>Blastocladiomycetes</taxon>
        <taxon>Blastocladiales</taxon>
        <taxon>Blastocladiaceae</taxon>
        <taxon>Allomyces</taxon>
    </lineage>
</organism>
<sequence length="175" mass="19258">MTFGNDGWAHPYGWIAPPPPPPPPLVEDLQPKKRRDREWDQPASDAVQQRSWSGVPLPPVAPALDAVQERRSIKRARMATSGLAAAAPEPVNPTSPSSSPSAPPTHADPTLQSMNALLRHLHEQRQAERDRQAQHESQQAMSAYAPINSLLRQLHHAKCSQHGKPVPEAEDDEDL</sequence>
<reference evidence="2 3" key="1">
    <citation type="submission" date="2009-11" db="EMBL/GenBank/DDBJ databases">
        <title>Annotation of Allomyces macrogynus ATCC 38327.</title>
        <authorList>
            <consortium name="The Broad Institute Genome Sequencing Platform"/>
            <person name="Russ C."/>
            <person name="Cuomo C."/>
            <person name="Burger G."/>
            <person name="Gray M.W."/>
            <person name="Holland P.W.H."/>
            <person name="King N."/>
            <person name="Lang F.B.F."/>
            <person name="Roger A.J."/>
            <person name="Ruiz-Trillo I."/>
            <person name="Young S.K."/>
            <person name="Zeng Q."/>
            <person name="Gargeya S."/>
            <person name="Fitzgerald M."/>
            <person name="Haas B."/>
            <person name="Abouelleil A."/>
            <person name="Alvarado L."/>
            <person name="Arachchi H.M."/>
            <person name="Berlin A."/>
            <person name="Chapman S.B."/>
            <person name="Gearin G."/>
            <person name="Goldberg J."/>
            <person name="Griggs A."/>
            <person name="Gujja S."/>
            <person name="Hansen M."/>
            <person name="Heiman D."/>
            <person name="Howarth C."/>
            <person name="Larimer J."/>
            <person name="Lui A."/>
            <person name="MacDonald P.J.P."/>
            <person name="McCowen C."/>
            <person name="Montmayeur A."/>
            <person name="Murphy C."/>
            <person name="Neiman D."/>
            <person name="Pearson M."/>
            <person name="Priest M."/>
            <person name="Roberts A."/>
            <person name="Saif S."/>
            <person name="Shea T."/>
            <person name="Sisk P."/>
            <person name="Stolte C."/>
            <person name="Sykes S."/>
            <person name="Wortman J."/>
            <person name="Nusbaum C."/>
            <person name="Birren B."/>
        </authorList>
    </citation>
    <scope>NUCLEOTIDE SEQUENCE [LARGE SCALE GENOMIC DNA]</scope>
    <source>
        <strain evidence="2 3">ATCC 38327</strain>
    </source>
</reference>
<dbReference type="AlphaFoldDB" id="A0A0L0SPL6"/>
<feature type="region of interest" description="Disordered" evidence="1">
    <location>
        <begin position="1"/>
        <end position="60"/>
    </location>
</feature>
<dbReference type="EMBL" id="GG745344">
    <property type="protein sequence ID" value="KNE64320.1"/>
    <property type="molecule type" value="Genomic_DNA"/>
</dbReference>
<gene>
    <name evidence="2" type="ORF">AMAG_09347</name>
</gene>
<dbReference type="OrthoDB" id="5593736at2759"/>
<protein>
    <submittedName>
        <fullName evidence="2">Uncharacterized protein</fullName>
    </submittedName>
</protein>
<name>A0A0L0SPL6_ALLM3</name>
<feature type="compositionally biased region" description="Basic and acidic residues" evidence="1">
    <location>
        <begin position="120"/>
        <end position="134"/>
    </location>
</feature>
<accession>A0A0L0SPL6</accession>